<dbReference type="AlphaFoldDB" id="D4H7C2"/>
<evidence type="ECO:0000313" key="4">
    <source>
        <dbReference type="Proteomes" id="UP000002012"/>
    </source>
</evidence>
<organism evidence="3 4">
    <name type="scientific">Denitrovibrio acetiphilus (strain DSM 12809 / NBRC 114555 / N2460)</name>
    <dbReference type="NCBI Taxonomy" id="522772"/>
    <lineage>
        <taxon>Bacteria</taxon>
        <taxon>Pseudomonadati</taxon>
        <taxon>Deferribacterota</taxon>
        <taxon>Deferribacteres</taxon>
        <taxon>Deferribacterales</taxon>
        <taxon>Geovibrionaceae</taxon>
        <taxon>Denitrovibrio</taxon>
    </lineage>
</organism>
<dbReference type="PANTHER" id="PTHR45431">
    <property type="entry name" value="RHODANESE-LIKE DOMAIN-CONTAINING PROTEIN 15, CHLOROPLASTIC"/>
    <property type="match status" value="1"/>
</dbReference>
<dbReference type="STRING" id="522772.Dacet_1149"/>
<evidence type="ECO:0000259" key="2">
    <source>
        <dbReference type="PROSITE" id="PS50206"/>
    </source>
</evidence>
<dbReference type="OrthoDB" id="5471138at2"/>
<dbReference type="InterPro" id="IPR036873">
    <property type="entry name" value="Rhodanese-like_dom_sf"/>
</dbReference>
<name>D4H7C2_DENA2</name>
<gene>
    <name evidence="3" type="ordered locus">Dacet_1149</name>
</gene>
<dbReference type="Pfam" id="PF00581">
    <property type="entry name" value="Rhodanese"/>
    <property type="match status" value="1"/>
</dbReference>
<dbReference type="KEGG" id="dap:Dacet_1149"/>
<dbReference type="PaxDb" id="522772-Dacet_1149"/>
<reference evidence="3 4" key="1">
    <citation type="journal article" date="2010" name="Stand. Genomic Sci.">
        <title>Complete genome sequence of Denitrovibrio acetiphilus type strain (N2460).</title>
        <authorList>
            <person name="Kiss H."/>
            <person name="Lang E."/>
            <person name="Lapidus A."/>
            <person name="Copeland A."/>
            <person name="Nolan M."/>
            <person name="Glavina Del Rio T."/>
            <person name="Chen F."/>
            <person name="Lucas S."/>
            <person name="Tice H."/>
            <person name="Cheng J.F."/>
            <person name="Han C."/>
            <person name="Goodwin L."/>
            <person name="Pitluck S."/>
            <person name="Liolios K."/>
            <person name="Pati A."/>
            <person name="Ivanova N."/>
            <person name="Mavromatis K."/>
            <person name="Chen A."/>
            <person name="Palaniappan K."/>
            <person name="Land M."/>
            <person name="Hauser L."/>
            <person name="Chang Y.J."/>
            <person name="Jeffries C.D."/>
            <person name="Detter J.C."/>
            <person name="Brettin T."/>
            <person name="Spring S."/>
            <person name="Rohde M."/>
            <person name="Goker M."/>
            <person name="Woyke T."/>
            <person name="Bristow J."/>
            <person name="Eisen J.A."/>
            <person name="Markowitz V."/>
            <person name="Hugenholtz P."/>
            <person name="Kyrpides N.C."/>
            <person name="Klenk H.P."/>
        </authorList>
    </citation>
    <scope>NUCLEOTIDE SEQUENCE [LARGE SCALE GENOMIC DNA]</scope>
    <source>
        <strain evidence="4">DSM 12809 / NBRC 114555 / N2460</strain>
    </source>
</reference>
<accession>D4H7C2</accession>
<dbReference type="Proteomes" id="UP000002012">
    <property type="component" value="Chromosome"/>
</dbReference>
<dbReference type="eggNOG" id="COG0607">
    <property type="taxonomic scope" value="Bacteria"/>
</dbReference>
<dbReference type="InterPro" id="IPR052367">
    <property type="entry name" value="Thiosulfate_ST/Rhodanese-like"/>
</dbReference>
<feature type="signal peptide" evidence="1">
    <location>
        <begin position="1"/>
        <end position="20"/>
    </location>
</feature>
<evidence type="ECO:0000313" key="3">
    <source>
        <dbReference type="EMBL" id="ADD67921.1"/>
    </source>
</evidence>
<dbReference type="PANTHER" id="PTHR45431:SF3">
    <property type="entry name" value="RHODANESE-LIKE DOMAIN-CONTAINING PROTEIN 15, CHLOROPLASTIC"/>
    <property type="match status" value="1"/>
</dbReference>
<feature type="domain" description="Rhodanese" evidence="2">
    <location>
        <begin position="40"/>
        <end position="136"/>
    </location>
</feature>
<dbReference type="InterPro" id="IPR001763">
    <property type="entry name" value="Rhodanese-like_dom"/>
</dbReference>
<keyword evidence="4" id="KW-1185">Reference proteome</keyword>
<dbReference type="SMART" id="SM00450">
    <property type="entry name" value="RHOD"/>
    <property type="match status" value="1"/>
</dbReference>
<dbReference type="Gene3D" id="3.40.250.10">
    <property type="entry name" value="Rhodanese-like domain"/>
    <property type="match status" value="1"/>
</dbReference>
<keyword evidence="1" id="KW-0732">Signal</keyword>
<dbReference type="PROSITE" id="PS50206">
    <property type="entry name" value="RHODANESE_3"/>
    <property type="match status" value="1"/>
</dbReference>
<feature type="chain" id="PRO_5003058418" evidence="1">
    <location>
        <begin position="21"/>
        <end position="139"/>
    </location>
</feature>
<evidence type="ECO:0000256" key="1">
    <source>
        <dbReference type="SAM" id="SignalP"/>
    </source>
</evidence>
<dbReference type="InParanoid" id="D4H7C2"/>
<dbReference type="EMBL" id="CP001968">
    <property type="protein sequence ID" value="ADD67921.1"/>
    <property type="molecule type" value="Genomic_DNA"/>
</dbReference>
<protein>
    <submittedName>
        <fullName evidence="3">Rhodanese domain protein</fullName>
    </submittedName>
</protein>
<dbReference type="RefSeq" id="WP_013010443.1">
    <property type="nucleotide sequence ID" value="NC_013943.1"/>
</dbReference>
<sequence precursor="true">MKPKLIILLLILSIAATSNAFMQSPKSRDQELSTALYKTGIKIIDIRTKREWKRTGIVKGSYIMTFYNEKGQYDAEKFVRKLKKIVNPQEPFGIICNSGNRTARVVKFLRQAGFSQAIDLKGGVIAAARHNVPFERYTN</sequence>
<dbReference type="SUPFAM" id="SSF52821">
    <property type="entry name" value="Rhodanese/Cell cycle control phosphatase"/>
    <property type="match status" value="1"/>
</dbReference>
<dbReference type="CDD" id="cd00158">
    <property type="entry name" value="RHOD"/>
    <property type="match status" value="1"/>
</dbReference>
<dbReference type="HOGENOM" id="CLU_089574_10_2_0"/>
<proteinExistence type="predicted"/>